<name>A0A3B0VN35_9ZZZZ</name>
<dbReference type="EMBL" id="UOEU01000866">
    <property type="protein sequence ID" value="VAW41900.1"/>
    <property type="molecule type" value="Genomic_DNA"/>
</dbReference>
<evidence type="ECO:0000259" key="2">
    <source>
        <dbReference type="Pfam" id="PF13559"/>
    </source>
</evidence>
<dbReference type="AlphaFoldDB" id="A0A3B0VN35"/>
<reference evidence="3" key="1">
    <citation type="submission" date="2018-06" db="EMBL/GenBank/DDBJ databases">
        <authorList>
            <person name="Zhirakovskaya E."/>
        </authorList>
    </citation>
    <scope>NUCLEOTIDE SEQUENCE</scope>
</reference>
<gene>
    <name evidence="3" type="ORF">MNBD_CHLOROFLEXI01-779</name>
</gene>
<evidence type="ECO:0000313" key="3">
    <source>
        <dbReference type="EMBL" id="VAW41900.1"/>
    </source>
</evidence>
<feature type="transmembrane region" description="Helical" evidence="1">
    <location>
        <begin position="44"/>
        <end position="62"/>
    </location>
</feature>
<feature type="non-terminal residue" evidence="3">
    <location>
        <position position="1"/>
    </location>
</feature>
<dbReference type="Pfam" id="PF13559">
    <property type="entry name" value="DUF4129"/>
    <property type="match status" value="1"/>
</dbReference>
<keyword evidence="1" id="KW-0472">Membrane</keyword>
<protein>
    <recommendedName>
        <fullName evidence="2">Protein-glutamine gamma-glutamyltransferase-like C-terminal domain-containing protein</fullName>
    </recommendedName>
</protein>
<proteinExistence type="predicted"/>
<organism evidence="3">
    <name type="scientific">hydrothermal vent metagenome</name>
    <dbReference type="NCBI Taxonomy" id="652676"/>
    <lineage>
        <taxon>unclassified sequences</taxon>
        <taxon>metagenomes</taxon>
        <taxon>ecological metagenomes</taxon>
    </lineage>
</organism>
<evidence type="ECO:0000256" key="1">
    <source>
        <dbReference type="SAM" id="Phobius"/>
    </source>
</evidence>
<keyword evidence="1" id="KW-1133">Transmembrane helix</keyword>
<dbReference type="InterPro" id="IPR025403">
    <property type="entry name" value="TgpA-like_C"/>
</dbReference>
<sequence>GFNILFVANPDAPPAPDQAGELLEAYNEWYLKQQPGGNGIFSNVNWRLVIIGTALLIALLIIQQYYRKNLIAQGNSRFGKILVDVADRLIPTRFRRDKGKEKGSAWGDWRTAVSIIRIYQQMIAMCGEFSTPRGDSETPYEYLSTLKTVWPDHSSECQLITHAYVKVRYGEMPETKEAFEAIKLAWKRVQETAVMPAQNELT</sequence>
<accession>A0A3B0VN35</accession>
<keyword evidence="1" id="KW-0812">Transmembrane</keyword>
<feature type="domain" description="Protein-glutamine gamma-glutamyltransferase-like C-terminal" evidence="2">
    <location>
        <begin position="119"/>
        <end position="186"/>
    </location>
</feature>